<accession>A0A940S2M5</accession>
<dbReference type="InterPro" id="IPR012336">
    <property type="entry name" value="Thioredoxin-like_fold"/>
</dbReference>
<evidence type="ECO:0000313" key="3">
    <source>
        <dbReference type="EMBL" id="MBP0491276.1"/>
    </source>
</evidence>
<dbReference type="EMBL" id="JAGIZA010000001">
    <property type="protein sequence ID" value="MBP0491276.1"/>
    <property type="molecule type" value="Genomic_DNA"/>
</dbReference>
<dbReference type="Gene3D" id="3.40.30.10">
    <property type="entry name" value="Glutaredoxin"/>
    <property type="match status" value="1"/>
</dbReference>
<dbReference type="InterPro" id="IPR036249">
    <property type="entry name" value="Thioredoxin-like_sf"/>
</dbReference>
<dbReference type="Pfam" id="PF13462">
    <property type="entry name" value="Thioredoxin_4"/>
    <property type="match status" value="1"/>
</dbReference>
<feature type="domain" description="Thioredoxin-like fold" evidence="2">
    <location>
        <begin position="41"/>
        <end position="203"/>
    </location>
</feature>
<feature type="chain" id="PRO_5038039328" evidence="1">
    <location>
        <begin position="25"/>
        <end position="210"/>
    </location>
</feature>
<dbReference type="PROSITE" id="PS51318">
    <property type="entry name" value="TAT"/>
    <property type="match status" value="1"/>
</dbReference>
<sequence>MSPTRRSLLLAAPAIGLLPSLAHAQGTAPGTAPANDPRLGDRSAGRADAGATVVEYFSLTCSHCANFHNTVWPQVKSRLVDTGKVRMVWRDFPLDQLALAAAMVARALPAERYEGFVGALFSSQDRWAFARGADNIGEIAKIAALAGMNRAEVDNVLKDTALQRGVLEMRQKAQQEFNVSSTPTFIFNNKPQPGEVTYERFAQLAGVSGS</sequence>
<dbReference type="SUPFAM" id="SSF52833">
    <property type="entry name" value="Thioredoxin-like"/>
    <property type="match status" value="1"/>
</dbReference>
<proteinExistence type="predicted"/>
<keyword evidence="4" id="KW-1185">Reference proteome</keyword>
<dbReference type="AlphaFoldDB" id="A0A940S2M5"/>
<dbReference type="Proteomes" id="UP000677537">
    <property type="component" value="Unassembled WGS sequence"/>
</dbReference>
<feature type="signal peptide" evidence="1">
    <location>
        <begin position="1"/>
        <end position="24"/>
    </location>
</feature>
<gene>
    <name evidence="3" type="ORF">J5Y10_00630</name>
</gene>
<evidence type="ECO:0000256" key="1">
    <source>
        <dbReference type="SAM" id="SignalP"/>
    </source>
</evidence>
<reference evidence="3" key="1">
    <citation type="submission" date="2021-03" db="EMBL/GenBank/DDBJ databases">
        <authorList>
            <person name="So Y."/>
        </authorList>
    </citation>
    <scope>NUCLEOTIDE SEQUENCE</scope>
    <source>
        <strain evidence="3">SG15</strain>
    </source>
</reference>
<comment type="caution">
    <text evidence="3">The sequence shown here is derived from an EMBL/GenBank/DDBJ whole genome shotgun (WGS) entry which is preliminary data.</text>
</comment>
<evidence type="ECO:0000259" key="2">
    <source>
        <dbReference type="Pfam" id="PF13462"/>
    </source>
</evidence>
<organism evidence="3 4">
    <name type="scientific">Roseomonas indoligenes</name>
    <dbReference type="NCBI Taxonomy" id="2820811"/>
    <lineage>
        <taxon>Bacteria</taxon>
        <taxon>Pseudomonadati</taxon>
        <taxon>Pseudomonadota</taxon>
        <taxon>Alphaproteobacteria</taxon>
        <taxon>Acetobacterales</taxon>
        <taxon>Roseomonadaceae</taxon>
        <taxon>Roseomonas</taxon>
    </lineage>
</organism>
<evidence type="ECO:0000313" key="4">
    <source>
        <dbReference type="Proteomes" id="UP000677537"/>
    </source>
</evidence>
<name>A0A940S2M5_9PROT</name>
<keyword evidence="1" id="KW-0732">Signal</keyword>
<dbReference type="RefSeq" id="WP_209369751.1">
    <property type="nucleotide sequence ID" value="NZ_JAGIZA010000001.1"/>
</dbReference>
<protein>
    <submittedName>
        <fullName evidence="3">Thioredoxin domain-containing protein</fullName>
    </submittedName>
</protein>
<dbReference type="InterPro" id="IPR006311">
    <property type="entry name" value="TAT_signal"/>
</dbReference>